<feature type="chain" id="PRO_5003214666" description="Mig1 protein" evidence="1">
    <location>
        <begin position="23"/>
        <end position="140"/>
    </location>
</feature>
<evidence type="ECO:0008006" key="4">
    <source>
        <dbReference type="Google" id="ProtNLM"/>
    </source>
</evidence>
<keyword evidence="1" id="KW-0732">Signal</keyword>
<evidence type="ECO:0000256" key="1">
    <source>
        <dbReference type="SAM" id="SignalP"/>
    </source>
</evidence>
<dbReference type="HOGENOM" id="CLU_1836443_0_0_1"/>
<accession>E6ZNN5</accession>
<reference evidence="2 3" key="1">
    <citation type="journal article" date="2010" name="Science">
        <title>Pathogenicity determinants in smut fungi revealed by genome comparison.</title>
        <authorList>
            <person name="Schirawski J."/>
            <person name="Mannhaupt G."/>
            <person name="Muench K."/>
            <person name="Brefort T."/>
            <person name="Schipper K."/>
            <person name="Doehlemann G."/>
            <person name="Di Stasio M."/>
            <person name="Roessel N."/>
            <person name="Mendoza-Mendoza A."/>
            <person name="Pester D."/>
            <person name="Mueller O."/>
            <person name="Winterberg B."/>
            <person name="Meyer E."/>
            <person name="Ghareeb H."/>
            <person name="Wollenberg T."/>
            <person name="Muensterkoetter M."/>
            <person name="Wong P."/>
            <person name="Walter M."/>
            <person name="Stukenbrock E."/>
            <person name="Gueldener U."/>
            <person name="Kahmann R."/>
        </authorList>
    </citation>
    <scope>NUCLEOTIDE SEQUENCE [LARGE SCALE GENOMIC DNA]</scope>
    <source>
        <strain evidence="3">SRZ2</strain>
    </source>
</reference>
<evidence type="ECO:0000313" key="2">
    <source>
        <dbReference type="EMBL" id="CBQ68886.1"/>
    </source>
</evidence>
<dbReference type="VEuPathDB" id="FungiDB:sr15149"/>
<dbReference type="EMBL" id="FQ311433">
    <property type="protein sequence ID" value="CBQ68886.1"/>
    <property type="molecule type" value="Genomic_DNA"/>
</dbReference>
<dbReference type="Proteomes" id="UP000008867">
    <property type="component" value="Chromosome 12"/>
</dbReference>
<dbReference type="OrthoDB" id="10431160at2759"/>
<feature type="signal peptide" evidence="1">
    <location>
        <begin position="1"/>
        <end position="22"/>
    </location>
</feature>
<proteinExistence type="predicted"/>
<dbReference type="AlphaFoldDB" id="E6ZNN5"/>
<organism evidence="2 3">
    <name type="scientific">Sporisorium reilianum (strain SRZ2)</name>
    <name type="common">Maize head smut fungus</name>
    <dbReference type="NCBI Taxonomy" id="999809"/>
    <lineage>
        <taxon>Eukaryota</taxon>
        <taxon>Fungi</taxon>
        <taxon>Dikarya</taxon>
        <taxon>Basidiomycota</taxon>
        <taxon>Ustilaginomycotina</taxon>
        <taxon>Ustilaginomycetes</taxon>
        <taxon>Ustilaginales</taxon>
        <taxon>Ustilaginaceae</taxon>
        <taxon>Sporisorium</taxon>
    </lineage>
</organism>
<protein>
    <recommendedName>
        <fullName evidence="4">Mig1 protein</fullName>
    </recommendedName>
</protein>
<sequence>MRSLNFILIATAFALMICSSEARAGRDYATYCQRRRVLPALPANLKFACFKTRGPLPLFGSNALQDAAFYANPSNGREFAIVFTAGDGFAKFAAGASTVQMEAEGAGRGCFTVAITQDATGVSSPDDAKPYCSGQRAIWI</sequence>
<name>E6ZNN5_SPORE</name>
<evidence type="ECO:0000313" key="3">
    <source>
        <dbReference type="Proteomes" id="UP000008867"/>
    </source>
</evidence>
<gene>
    <name evidence="2" type="ORF">sr15149</name>
</gene>
<keyword evidence="3" id="KW-1185">Reference proteome</keyword>